<organism evidence="2 3">
    <name type="scientific">Clostridium puniceum</name>
    <dbReference type="NCBI Taxonomy" id="29367"/>
    <lineage>
        <taxon>Bacteria</taxon>
        <taxon>Bacillati</taxon>
        <taxon>Bacillota</taxon>
        <taxon>Clostridia</taxon>
        <taxon>Eubacteriales</taxon>
        <taxon>Clostridiaceae</taxon>
        <taxon>Clostridium</taxon>
    </lineage>
</organism>
<name>A0A1S8TR76_9CLOT</name>
<evidence type="ECO:0000313" key="2">
    <source>
        <dbReference type="EMBL" id="OOM79905.1"/>
    </source>
</evidence>
<dbReference type="AlphaFoldDB" id="A0A1S8TR76"/>
<keyword evidence="1" id="KW-0812">Transmembrane</keyword>
<protein>
    <submittedName>
        <fullName evidence="2">Uncharacterized protein</fullName>
    </submittedName>
</protein>
<evidence type="ECO:0000256" key="1">
    <source>
        <dbReference type="SAM" id="Phobius"/>
    </source>
</evidence>
<dbReference type="STRING" id="29367.CLPUN_14230"/>
<comment type="caution">
    <text evidence="2">The sequence shown here is derived from an EMBL/GenBank/DDBJ whole genome shotgun (WGS) entry which is preliminary data.</text>
</comment>
<feature type="transmembrane region" description="Helical" evidence="1">
    <location>
        <begin position="34"/>
        <end position="54"/>
    </location>
</feature>
<accession>A0A1S8TR76</accession>
<gene>
    <name evidence="2" type="ORF">CLPUN_14230</name>
</gene>
<keyword evidence="1" id="KW-0472">Membrane</keyword>
<proteinExistence type="predicted"/>
<keyword evidence="3" id="KW-1185">Reference proteome</keyword>
<keyword evidence="1" id="KW-1133">Transmembrane helix</keyword>
<dbReference type="EMBL" id="LZZM01000096">
    <property type="protein sequence ID" value="OOM79905.1"/>
    <property type="molecule type" value="Genomic_DNA"/>
</dbReference>
<sequence>MAKSEGADEIFKQDAAALNAAIYYLNKKRKEDICIIKASLLLTSVILAMILFIWNMV</sequence>
<evidence type="ECO:0000313" key="3">
    <source>
        <dbReference type="Proteomes" id="UP000190890"/>
    </source>
</evidence>
<dbReference type="Proteomes" id="UP000190890">
    <property type="component" value="Unassembled WGS sequence"/>
</dbReference>
<reference evidence="2 3" key="1">
    <citation type="submission" date="2016-05" db="EMBL/GenBank/DDBJ databases">
        <title>Microbial solvent formation.</title>
        <authorList>
            <person name="Poehlein A."/>
            <person name="Montoya Solano J.D."/>
            <person name="Flitsch S."/>
            <person name="Krabben P."/>
            <person name="Duerre P."/>
            <person name="Daniel R."/>
        </authorList>
    </citation>
    <scope>NUCLEOTIDE SEQUENCE [LARGE SCALE GENOMIC DNA]</scope>
    <source>
        <strain evidence="2 3">DSM 2619</strain>
    </source>
</reference>